<dbReference type="PANTHER" id="PTHR12250">
    <property type="entry name" value="PHOSPHATIDYLINOSITOL GLYCAN, CLASS N"/>
    <property type="match status" value="1"/>
</dbReference>
<proteinExistence type="inferred from homology"/>
<dbReference type="Pfam" id="PF04987">
    <property type="entry name" value="PigN"/>
    <property type="match status" value="1"/>
</dbReference>
<comment type="pathway">
    <text evidence="1">Glycolipid biosynthesis; glycosylphosphatidylinositol-anchor biosynthesis.</text>
</comment>
<comment type="subcellular location">
    <subcellularLocation>
        <location evidence="1">Endoplasmic reticulum membrane</location>
        <topology evidence="1">Multi-pass membrane protein</topology>
    </subcellularLocation>
</comment>
<accession>A0ABD2NLG4</accession>
<sequence>MVQNICFSLGFLFVITSINRTNVGARTSLMIYLPWVIFLFPIILIPFSMSDRSVRVLTIFMGFAPFFMMTTMSYEMLFLTFFSILLILWVIREERLGASENFQRSLMVMVLMFLGYFGIGNLASVSSVDPLWVRIFIATNSPFKIMILILFRHLLPLLYTICVFRIIVLHNNVDLTSSFGTITLLSDIMALYFLHSVKNSGSWAEMGASLAHFVIADSLTMGLLCFYIVAYFLIDIQVTINFMTKII</sequence>
<dbReference type="EMBL" id="JABFTP020000124">
    <property type="protein sequence ID" value="KAL3279532.1"/>
    <property type="molecule type" value="Genomic_DNA"/>
</dbReference>
<feature type="transmembrane region" description="Helical" evidence="1">
    <location>
        <begin position="145"/>
        <end position="168"/>
    </location>
</feature>
<feature type="transmembrane region" description="Helical" evidence="1">
    <location>
        <begin position="214"/>
        <end position="234"/>
    </location>
</feature>
<feature type="transmembrane region" description="Helical" evidence="1">
    <location>
        <begin position="104"/>
        <end position="125"/>
    </location>
</feature>
<keyword evidence="1" id="KW-0808">Transferase</keyword>
<dbReference type="AlphaFoldDB" id="A0ABD2NLG4"/>
<comment type="similarity">
    <text evidence="1">Belongs to the PIGG/PIGN/PIGO family. PIGN subfamily.</text>
</comment>
<dbReference type="GO" id="GO:0005789">
    <property type="term" value="C:endoplasmic reticulum membrane"/>
    <property type="evidence" value="ECO:0007669"/>
    <property type="project" value="UniProtKB-SubCell"/>
</dbReference>
<dbReference type="PANTHER" id="PTHR12250:SF0">
    <property type="entry name" value="GPI ETHANOLAMINE PHOSPHATE TRANSFERASE 1"/>
    <property type="match status" value="1"/>
</dbReference>
<comment type="caution">
    <text evidence="1">Lacks conserved residue(s) required for the propagation of feature annotation.</text>
</comment>
<organism evidence="3 4">
    <name type="scientific">Cryptolaemus montrouzieri</name>
    <dbReference type="NCBI Taxonomy" id="559131"/>
    <lineage>
        <taxon>Eukaryota</taxon>
        <taxon>Metazoa</taxon>
        <taxon>Ecdysozoa</taxon>
        <taxon>Arthropoda</taxon>
        <taxon>Hexapoda</taxon>
        <taxon>Insecta</taxon>
        <taxon>Pterygota</taxon>
        <taxon>Neoptera</taxon>
        <taxon>Endopterygota</taxon>
        <taxon>Coleoptera</taxon>
        <taxon>Polyphaga</taxon>
        <taxon>Cucujiformia</taxon>
        <taxon>Coccinelloidea</taxon>
        <taxon>Coccinellidae</taxon>
        <taxon>Scymninae</taxon>
        <taxon>Scymnini</taxon>
        <taxon>Cryptolaemus</taxon>
    </lineage>
</organism>
<protein>
    <recommendedName>
        <fullName evidence="1">GPI ethanolamine phosphate transferase 1</fullName>
        <ecNumber evidence="1">2.-.-.-</ecNumber>
    </recommendedName>
</protein>
<dbReference type="InterPro" id="IPR007070">
    <property type="entry name" value="GPI_EtnP_transferase_1"/>
</dbReference>
<reference evidence="3 4" key="1">
    <citation type="journal article" date="2021" name="BMC Biol.">
        <title>Horizontally acquired antibacterial genes associated with adaptive radiation of ladybird beetles.</title>
        <authorList>
            <person name="Li H.S."/>
            <person name="Tang X.F."/>
            <person name="Huang Y.H."/>
            <person name="Xu Z.Y."/>
            <person name="Chen M.L."/>
            <person name="Du X.Y."/>
            <person name="Qiu B.Y."/>
            <person name="Chen P.T."/>
            <person name="Zhang W."/>
            <person name="Slipinski A."/>
            <person name="Escalona H.E."/>
            <person name="Waterhouse R.M."/>
            <person name="Zwick A."/>
            <person name="Pang H."/>
        </authorList>
    </citation>
    <scope>NUCLEOTIDE SEQUENCE [LARGE SCALE GENOMIC DNA]</scope>
    <source>
        <strain evidence="3">SYSU2018</strain>
    </source>
</reference>
<gene>
    <name evidence="3" type="ORF">HHI36_017041</name>
</gene>
<comment type="function">
    <text evidence="1">Ethanolamine phosphate transferase involved in glycosylphosphatidylinositol-anchor biosynthesis. Transfers ethanolamine phosphate to the first alpha-1,4-linked mannose of the glycosylphosphatidylinositol precursor of GPI-anchor.</text>
</comment>
<evidence type="ECO:0000313" key="4">
    <source>
        <dbReference type="Proteomes" id="UP001516400"/>
    </source>
</evidence>
<keyword evidence="1" id="KW-0337">GPI-anchor biosynthesis</keyword>
<feature type="transmembrane region" description="Helical" evidence="1">
    <location>
        <begin position="76"/>
        <end position="92"/>
    </location>
</feature>
<comment type="caution">
    <text evidence="3">The sequence shown here is derived from an EMBL/GenBank/DDBJ whole genome shotgun (WGS) entry which is preliminary data.</text>
</comment>
<evidence type="ECO:0000256" key="1">
    <source>
        <dbReference type="RuleBase" id="RU367138"/>
    </source>
</evidence>
<keyword evidence="1" id="KW-0812">Transmembrane</keyword>
<keyword evidence="1" id="KW-0472">Membrane</keyword>
<keyword evidence="1" id="KW-0256">Endoplasmic reticulum</keyword>
<dbReference type="EC" id="2.-.-.-" evidence="1"/>
<dbReference type="InterPro" id="IPR017852">
    <property type="entry name" value="GPI_EtnP_transferase_1_C"/>
</dbReference>
<evidence type="ECO:0000259" key="2">
    <source>
        <dbReference type="Pfam" id="PF04987"/>
    </source>
</evidence>
<evidence type="ECO:0000313" key="3">
    <source>
        <dbReference type="EMBL" id="KAL3279532.1"/>
    </source>
</evidence>
<name>A0ABD2NLG4_9CUCU</name>
<keyword evidence="1" id="KW-1133">Transmembrane helix</keyword>
<keyword evidence="4" id="KW-1185">Reference proteome</keyword>
<feature type="transmembrane region" description="Helical" evidence="1">
    <location>
        <begin position="175"/>
        <end position="194"/>
    </location>
</feature>
<dbReference type="GO" id="GO:0006506">
    <property type="term" value="P:GPI anchor biosynthetic process"/>
    <property type="evidence" value="ECO:0007669"/>
    <property type="project" value="UniProtKB-KW"/>
</dbReference>
<dbReference type="Proteomes" id="UP001516400">
    <property type="component" value="Unassembled WGS sequence"/>
</dbReference>
<feature type="domain" description="GPI ethanolamine phosphate transferase 1 C-terminal" evidence="2">
    <location>
        <begin position="25"/>
        <end position="202"/>
    </location>
</feature>
<feature type="transmembrane region" description="Helical" evidence="1">
    <location>
        <begin position="30"/>
        <end position="47"/>
    </location>
</feature>
<dbReference type="GO" id="GO:0051377">
    <property type="term" value="F:mannose-ethanolamine phosphotransferase activity"/>
    <property type="evidence" value="ECO:0007669"/>
    <property type="project" value="UniProtKB-UniRule"/>
</dbReference>